<dbReference type="AlphaFoldDB" id="A0A0F7SK97"/>
<keyword evidence="2" id="KW-1133">Transmembrane helix</keyword>
<evidence type="ECO:0000256" key="2">
    <source>
        <dbReference type="SAM" id="Phobius"/>
    </source>
</evidence>
<protein>
    <submittedName>
        <fullName evidence="3">Glycosyltransferase AER61, uncharacterized</fullName>
    </submittedName>
</protein>
<accession>A0A0F7SK97</accession>
<feature type="transmembrane region" description="Helical" evidence="2">
    <location>
        <begin position="7"/>
        <end position="24"/>
    </location>
</feature>
<proteinExistence type="predicted"/>
<evidence type="ECO:0000256" key="1">
    <source>
        <dbReference type="SAM" id="MobiDB-lite"/>
    </source>
</evidence>
<organism evidence="3">
    <name type="scientific">Phaffia rhodozyma</name>
    <name type="common">Yeast</name>
    <name type="synonym">Xanthophyllomyces dendrorhous</name>
    <dbReference type="NCBI Taxonomy" id="264483"/>
    <lineage>
        <taxon>Eukaryota</taxon>
        <taxon>Fungi</taxon>
        <taxon>Dikarya</taxon>
        <taxon>Basidiomycota</taxon>
        <taxon>Agaricomycotina</taxon>
        <taxon>Tremellomycetes</taxon>
        <taxon>Cystofilobasidiales</taxon>
        <taxon>Mrakiaceae</taxon>
        <taxon>Phaffia</taxon>
    </lineage>
</organism>
<keyword evidence="2" id="KW-0812">Transmembrane</keyword>
<reference evidence="3" key="1">
    <citation type="submission" date="2014-08" db="EMBL/GenBank/DDBJ databases">
        <authorList>
            <person name="Sharma Rahul"/>
            <person name="Thines Marco"/>
        </authorList>
    </citation>
    <scope>NUCLEOTIDE SEQUENCE</scope>
</reference>
<name>A0A0F7SK97_PHARH</name>
<evidence type="ECO:0000313" key="3">
    <source>
        <dbReference type="EMBL" id="CDZ97824.1"/>
    </source>
</evidence>
<keyword evidence="2" id="KW-0472">Membrane</keyword>
<sequence length="482" mass="53569">MVLSRKNIRLASILSIVFIAYYFLSQPNGPSFSQSFPSTLPDPVQSGSKPEPPTVVKFSSGPPRQPFPAKHGHHRIPIPPPPTESLTSTFRPTWQLGNIEGYNVFENLYLYGGQLVAATELDAEPIDDDRVATSQEGKPKTFVHAKDGHTWWKKTVAAMSDSAIHPAEARVLEGVAVIYHDDAGPAGLMVHYVLRALSLAGIKDVPSRLIFPHCEVSPNEESWKDGSGLNSWLVNVTLPGAQLIHSPDWEAYQESGDIIMFDKVVVVDRWAAHKAIETHHWSKMMSKMATLPLDTHKAAGPLTWFEPYRTTALDMLGAEVEITNERPVVVYLTRESSHLAPSLSRDAYQDLVKSLRRLANHAEVHLTIVGNVEKEDLIPLLAKTNVLISHKGDDLMTTSFWLPPGATVIEIFDENSFVRVNEMMSGLLGFKHVIVRNDQVYEKSNWLVDGQTQSEDWDSTELPLKGSVVERVVRDALELSPA</sequence>
<dbReference type="EMBL" id="LN483249">
    <property type="protein sequence ID" value="CDZ97824.1"/>
    <property type="molecule type" value="Genomic_DNA"/>
</dbReference>
<keyword evidence="3" id="KW-0808">Transferase</keyword>
<dbReference type="GO" id="GO:0016740">
    <property type="term" value="F:transferase activity"/>
    <property type="evidence" value="ECO:0007669"/>
    <property type="project" value="UniProtKB-KW"/>
</dbReference>
<feature type="region of interest" description="Disordered" evidence="1">
    <location>
        <begin position="34"/>
        <end position="87"/>
    </location>
</feature>